<evidence type="ECO:0000256" key="1">
    <source>
        <dbReference type="SAM" id="Phobius"/>
    </source>
</evidence>
<feature type="transmembrane region" description="Helical" evidence="1">
    <location>
        <begin position="6"/>
        <end position="25"/>
    </location>
</feature>
<keyword evidence="1" id="KW-0812">Transmembrane</keyword>
<reference evidence="4" key="1">
    <citation type="submission" date="2016-10" db="EMBL/GenBank/DDBJ databases">
        <authorList>
            <person name="Varghese N."/>
        </authorList>
    </citation>
    <scope>NUCLEOTIDE SEQUENCE [LARGE SCALE GENOMIC DNA]</scope>
    <source>
        <strain evidence="4">DSM 17980</strain>
    </source>
</reference>
<dbReference type="Pfam" id="PF01476">
    <property type="entry name" value="LysM"/>
    <property type="match status" value="1"/>
</dbReference>
<dbReference type="InterPro" id="IPR036779">
    <property type="entry name" value="LysM_dom_sf"/>
</dbReference>
<evidence type="ECO:0000313" key="4">
    <source>
        <dbReference type="Proteomes" id="UP000183508"/>
    </source>
</evidence>
<evidence type="ECO:0000313" key="3">
    <source>
        <dbReference type="EMBL" id="SFU95926.1"/>
    </source>
</evidence>
<dbReference type="STRING" id="392015.SAMN05421543_11583"/>
<proteinExistence type="predicted"/>
<keyword evidence="1" id="KW-0472">Membrane</keyword>
<evidence type="ECO:0000259" key="2">
    <source>
        <dbReference type="PROSITE" id="PS51782"/>
    </source>
</evidence>
<name>A0A1I7KEU7_9BACL</name>
<dbReference type="Gene3D" id="3.10.350.10">
    <property type="entry name" value="LysM domain"/>
    <property type="match status" value="1"/>
</dbReference>
<keyword evidence="4" id="KW-1185">Reference proteome</keyword>
<protein>
    <submittedName>
        <fullName evidence="3">LysM domain-containing protein</fullName>
    </submittedName>
</protein>
<dbReference type="Proteomes" id="UP000183508">
    <property type="component" value="Unassembled WGS sequence"/>
</dbReference>
<dbReference type="OrthoDB" id="9801998at2"/>
<feature type="domain" description="LysM" evidence="2">
    <location>
        <begin position="33"/>
        <end position="82"/>
    </location>
</feature>
<accession>A0A1I7KEU7</accession>
<gene>
    <name evidence="3" type="ORF">SAMN05421543_11583</name>
</gene>
<dbReference type="EMBL" id="FPBV01000015">
    <property type="protein sequence ID" value="SFU95926.1"/>
    <property type="molecule type" value="Genomic_DNA"/>
</dbReference>
<dbReference type="AlphaFoldDB" id="A0A1I7KEU7"/>
<organism evidence="3 4">
    <name type="scientific">Alicyclobacillus macrosporangiidus</name>
    <dbReference type="NCBI Taxonomy" id="392015"/>
    <lineage>
        <taxon>Bacteria</taxon>
        <taxon>Bacillati</taxon>
        <taxon>Bacillota</taxon>
        <taxon>Bacilli</taxon>
        <taxon>Bacillales</taxon>
        <taxon>Alicyclobacillaceae</taxon>
        <taxon>Alicyclobacillus</taxon>
    </lineage>
</organism>
<keyword evidence="1" id="KW-1133">Transmembrane helix</keyword>
<dbReference type="PROSITE" id="PS51782">
    <property type="entry name" value="LYSM"/>
    <property type="match status" value="1"/>
</dbReference>
<dbReference type="RefSeq" id="WP_074954085.1">
    <property type="nucleotide sequence ID" value="NZ_FPBV01000015.1"/>
</dbReference>
<sequence>MRIKRYAGIGLILAGIDALLVLRLLPPDLSGWKQVVVEPGQTVWSIAEKQCPDDTRYVVEAIIQRNHIRDAMQLKPGDILEVPTKAEPLWNRLVFR</sequence>
<dbReference type="InterPro" id="IPR018392">
    <property type="entry name" value="LysM"/>
</dbReference>